<dbReference type="Proteomes" id="UP000095759">
    <property type="component" value="Unassembled WGS sequence"/>
</dbReference>
<gene>
    <name evidence="1" type="ORF">AS594_22370</name>
</gene>
<dbReference type="EMBL" id="MEHJ01000001">
    <property type="protein sequence ID" value="OEJ26822.1"/>
    <property type="molecule type" value="Genomic_DNA"/>
</dbReference>
<proteinExistence type="predicted"/>
<keyword evidence="2" id="KW-1185">Reference proteome</keyword>
<sequence length="93" mass="10025">MGQLYRNSEVMLSLPLVGVCVSISASREIFVVELADSAPVSEQSFALDVCIGVFSAEPATVITDPLSFLLQHFRADLFLSCNREVLGAGQYPS</sequence>
<evidence type="ECO:0000313" key="1">
    <source>
        <dbReference type="EMBL" id="OEJ26822.1"/>
    </source>
</evidence>
<accession>A0A1E5PBB2</accession>
<comment type="caution">
    <text evidence="1">The sequence shown here is derived from an EMBL/GenBank/DDBJ whole genome shotgun (WGS) entry which is preliminary data.</text>
</comment>
<evidence type="ECO:0000313" key="2">
    <source>
        <dbReference type="Proteomes" id="UP000095759"/>
    </source>
</evidence>
<organism evidence="1 2">
    <name type="scientific">Streptomyces agglomeratus</name>
    <dbReference type="NCBI Taxonomy" id="285458"/>
    <lineage>
        <taxon>Bacteria</taxon>
        <taxon>Bacillati</taxon>
        <taxon>Actinomycetota</taxon>
        <taxon>Actinomycetes</taxon>
        <taxon>Kitasatosporales</taxon>
        <taxon>Streptomycetaceae</taxon>
        <taxon>Streptomyces</taxon>
    </lineage>
</organism>
<name>A0A1E5PBB2_9ACTN</name>
<protein>
    <submittedName>
        <fullName evidence="1">Uncharacterized protein</fullName>
    </submittedName>
</protein>
<dbReference type="AlphaFoldDB" id="A0A1E5PBB2"/>
<reference evidence="1 2" key="1">
    <citation type="submission" date="2016-08" db="EMBL/GenBank/DDBJ databases">
        <title>Complete genome sequence of Streptomyces agglomeratus strain 6-3-2, a novel anti-MRSA actinomycete isolated from Wuli of Tebit, China.</title>
        <authorList>
            <person name="Chen X."/>
        </authorList>
    </citation>
    <scope>NUCLEOTIDE SEQUENCE [LARGE SCALE GENOMIC DNA]</scope>
    <source>
        <strain evidence="1 2">6-3-2</strain>
    </source>
</reference>